<evidence type="ECO:0000313" key="7">
    <source>
        <dbReference type="Proteomes" id="UP000278807"/>
    </source>
</evidence>
<dbReference type="InterPro" id="IPR038657">
    <property type="entry name" value="Ribosomal_bL19_sf"/>
</dbReference>
<dbReference type="Pfam" id="PF01245">
    <property type="entry name" value="Ribosomal_L19"/>
    <property type="match status" value="1"/>
</dbReference>
<dbReference type="EMBL" id="UZAE01000017">
    <property type="protein sequence ID" value="VDN95941.1"/>
    <property type="molecule type" value="Genomic_DNA"/>
</dbReference>
<dbReference type="WBParaSite" id="HNAJ_0000008101-mRNA-1">
    <property type="protein sequence ID" value="HNAJ_0000008101-mRNA-1"/>
    <property type="gene ID" value="HNAJ_0000008101"/>
</dbReference>
<dbReference type="GO" id="GO:0005762">
    <property type="term" value="C:mitochondrial large ribosomal subunit"/>
    <property type="evidence" value="ECO:0007669"/>
    <property type="project" value="TreeGrafter"/>
</dbReference>
<evidence type="ECO:0000256" key="5">
    <source>
        <dbReference type="ARBA" id="ARBA00035359"/>
    </source>
</evidence>
<evidence type="ECO:0000256" key="1">
    <source>
        <dbReference type="ARBA" id="ARBA00005781"/>
    </source>
</evidence>
<dbReference type="Gene3D" id="2.30.30.790">
    <property type="match status" value="1"/>
</dbReference>
<dbReference type="GO" id="GO:0006412">
    <property type="term" value="P:translation"/>
    <property type="evidence" value="ECO:0007669"/>
    <property type="project" value="InterPro"/>
</dbReference>
<dbReference type="InterPro" id="IPR001857">
    <property type="entry name" value="Ribosomal_bL19"/>
</dbReference>
<evidence type="ECO:0000256" key="3">
    <source>
        <dbReference type="ARBA" id="ARBA00023274"/>
    </source>
</evidence>
<evidence type="ECO:0000313" key="8">
    <source>
        <dbReference type="WBParaSite" id="HNAJ_0000008101-mRNA-1"/>
    </source>
</evidence>
<dbReference type="STRING" id="102285.A0A158QGH6"/>
<keyword evidence="3" id="KW-0687">Ribonucleoprotein</keyword>
<protein>
    <recommendedName>
        <fullName evidence="4">Large ribosomal subunit protein bL19m</fullName>
    </recommendedName>
    <alternativeName>
        <fullName evidence="5">39S ribosomal protein L19, mitochondrial</fullName>
    </alternativeName>
</protein>
<dbReference type="Proteomes" id="UP000278807">
    <property type="component" value="Unassembled WGS sequence"/>
</dbReference>
<dbReference type="PANTHER" id="PTHR15680:SF9">
    <property type="entry name" value="LARGE RIBOSOMAL SUBUNIT PROTEIN BL19M"/>
    <property type="match status" value="1"/>
</dbReference>
<evidence type="ECO:0000256" key="4">
    <source>
        <dbReference type="ARBA" id="ARBA00035288"/>
    </source>
</evidence>
<gene>
    <name evidence="6" type="ORF">HNAJ_LOCUS82</name>
</gene>
<reference evidence="6 7" key="2">
    <citation type="submission" date="2018-11" db="EMBL/GenBank/DDBJ databases">
        <authorList>
            <consortium name="Pathogen Informatics"/>
        </authorList>
    </citation>
    <scope>NUCLEOTIDE SEQUENCE [LARGE SCALE GENOMIC DNA]</scope>
</reference>
<sequence>MRKRLKLREYLDLNRNRSCEILSKICENRVEIPRATYFTIIGSHDKANIEPICQVISRYNALNYLTNYLNSKNFYRRVFDFELITDYFCRGLISSVLINSNEPSDSLLAVDLMHIICRNIYHTLNKIGQNESVIFAFENVIKEAAFPFLTIISTPDLDALTCSVSWALVNLLKSTNIVVRFSSTPPSIKWIHQLMLAEHVVEALDIQLRPLIRLNHLLIRDAEKFTLKCLDELDFEALFPLFVVLANLPPSYNFERSYYRRLQKHFVQISQFMNNLITHTSTKCPLFIGTVAVSVLPVFHEYMRSLKNIPSIVALDVLSNLCLFLMALDNIQFPPHESMAVIACFASSVGVLASQANSHISKQSVKFQSVCLNAAICGVIALRKRLDWSTFGGSILLDLRMLITQLNCELSRDIMESILECIISAYGESSIAACELIGALPWKSSLHDLLLTVVRWMEGIVRLYILPEGVGFVHLTGFQLRLAGVILSTCHSLGRDNKEVAQFSIPKRFSRHRVMPPEFTKKYFPQVTQEELDTYRSKRHLDPNAKLPVSPVKEAPRNMKLLYQELLPHNLDPRYRDRLRERLERREMMLRRRQIHIPEFYVDACFYEFAGSILSVTVADKYAPNKKNRFVGICIERSNEGLWSNFTLRNVIDKTAVEVNFELYNPTLLSIVVLLLEKRLDQNLFYLRDAPLSESRVPFDFAPVPREKDAPVPINDKKVKLLPRPWHFQWHLHGYRGIDPESLYSQLDEKELLQIKKKIEFVDRYDLMKMYRSRNIPAEENVVMGEVGLQHTELLRHSDFLKGRCLNGVADFDSTSSSSKPTPSS</sequence>
<proteinExistence type="inferred from homology"/>
<evidence type="ECO:0000313" key="6">
    <source>
        <dbReference type="EMBL" id="VDN95941.1"/>
    </source>
</evidence>
<reference evidence="8" key="1">
    <citation type="submission" date="2016-04" db="UniProtKB">
        <authorList>
            <consortium name="WormBaseParasite"/>
        </authorList>
    </citation>
    <scope>IDENTIFICATION</scope>
</reference>
<name>A0A158QGH6_RODNA</name>
<accession>A0A158QGH6</accession>
<evidence type="ECO:0000256" key="2">
    <source>
        <dbReference type="ARBA" id="ARBA00022980"/>
    </source>
</evidence>
<keyword evidence="7" id="KW-1185">Reference proteome</keyword>
<organism evidence="8">
    <name type="scientific">Rodentolepis nana</name>
    <name type="common">Dwarf tapeworm</name>
    <name type="synonym">Hymenolepis nana</name>
    <dbReference type="NCBI Taxonomy" id="102285"/>
    <lineage>
        <taxon>Eukaryota</taxon>
        <taxon>Metazoa</taxon>
        <taxon>Spiralia</taxon>
        <taxon>Lophotrochozoa</taxon>
        <taxon>Platyhelminthes</taxon>
        <taxon>Cestoda</taxon>
        <taxon>Eucestoda</taxon>
        <taxon>Cyclophyllidea</taxon>
        <taxon>Hymenolepididae</taxon>
        <taxon>Rodentolepis</taxon>
    </lineage>
</organism>
<dbReference type="AlphaFoldDB" id="A0A158QGH6"/>
<dbReference type="PANTHER" id="PTHR15680">
    <property type="entry name" value="RIBOSOMAL PROTEIN L19"/>
    <property type="match status" value="1"/>
</dbReference>
<dbReference type="GO" id="GO:0003735">
    <property type="term" value="F:structural constituent of ribosome"/>
    <property type="evidence" value="ECO:0007669"/>
    <property type="project" value="InterPro"/>
</dbReference>
<dbReference type="SUPFAM" id="SSF50104">
    <property type="entry name" value="Translation proteins SH3-like domain"/>
    <property type="match status" value="1"/>
</dbReference>
<dbReference type="OrthoDB" id="432645at2759"/>
<dbReference type="InterPro" id="IPR008991">
    <property type="entry name" value="Translation_prot_SH3-like_sf"/>
</dbReference>
<comment type="similarity">
    <text evidence="1">Belongs to the bacterial ribosomal protein bL19 family.</text>
</comment>
<keyword evidence="2" id="KW-0689">Ribosomal protein</keyword>